<evidence type="ECO:0000313" key="1">
    <source>
        <dbReference type="EMBL" id="CEK78921.1"/>
    </source>
</evidence>
<accession>A0A0B7AFU1</accession>
<protein>
    <submittedName>
        <fullName evidence="1">Uncharacterized protein</fullName>
    </submittedName>
</protein>
<name>A0A0B7AFU1_9EUPU</name>
<dbReference type="AlphaFoldDB" id="A0A0B7AFU1"/>
<gene>
    <name evidence="1" type="primary">ORF112583</name>
</gene>
<organism evidence="1">
    <name type="scientific">Arion vulgaris</name>
    <dbReference type="NCBI Taxonomy" id="1028688"/>
    <lineage>
        <taxon>Eukaryota</taxon>
        <taxon>Metazoa</taxon>
        <taxon>Spiralia</taxon>
        <taxon>Lophotrochozoa</taxon>
        <taxon>Mollusca</taxon>
        <taxon>Gastropoda</taxon>
        <taxon>Heterobranchia</taxon>
        <taxon>Euthyneura</taxon>
        <taxon>Panpulmonata</taxon>
        <taxon>Eupulmonata</taxon>
        <taxon>Stylommatophora</taxon>
        <taxon>Helicina</taxon>
        <taxon>Arionoidea</taxon>
        <taxon>Arionidae</taxon>
        <taxon>Arion</taxon>
    </lineage>
</organism>
<dbReference type="EMBL" id="HACG01032056">
    <property type="protein sequence ID" value="CEK78921.1"/>
    <property type="molecule type" value="Transcribed_RNA"/>
</dbReference>
<reference evidence="1" key="1">
    <citation type="submission" date="2014-12" db="EMBL/GenBank/DDBJ databases">
        <title>Insight into the proteome of Arion vulgaris.</title>
        <authorList>
            <person name="Aradska J."/>
            <person name="Bulat T."/>
            <person name="Smidak R."/>
            <person name="Sarate P."/>
            <person name="Gangsoo J."/>
            <person name="Sialana F."/>
            <person name="Bilban M."/>
            <person name="Lubec G."/>
        </authorList>
    </citation>
    <scope>NUCLEOTIDE SEQUENCE</scope>
    <source>
        <tissue evidence="1">Skin</tissue>
    </source>
</reference>
<feature type="non-terminal residue" evidence="1">
    <location>
        <position position="1"/>
    </location>
</feature>
<sequence>GHIASAVTEKLFWLEIFLLTSGKEKLGLTRDQTRVSQMGARCSSCINIFDIS</sequence>
<proteinExistence type="predicted"/>